<dbReference type="RefSeq" id="WP_007911410.1">
    <property type="nucleotide sequence ID" value="NZ_ADVG01000002.1"/>
</dbReference>
<comment type="caution">
    <text evidence="2">The sequence shown here is derived from an EMBL/GenBank/DDBJ whole genome shotgun (WGS) entry which is preliminary data.</text>
</comment>
<accession>D6TM05</accession>
<dbReference type="AlphaFoldDB" id="D6TM05"/>
<evidence type="ECO:0000259" key="1">
    <source>
        <dbReference type="Pfam" id="PF11645"/>
    </source>
</evidence>
<dbReference type="Gene3D" id="3.40.1350.10">
    <property type="match status" value="1"/>
</dbReference>
<dbReference type="Proteomes" id="UP000004508">
    <property type="component" value="Unassembled WGS sequence"/>
</dbReference>
<reference evidence="2 3" key="1">
    <citation type="journal article" date="2011" name="Stand. Genomic Sci.">
        <title>Non-contiguous finished genome sequence and contextual data of the filamentous soil bacterium Ktedonobacter racemifer type strain (SOSP1-21).</title>
        <authorList>
            <person name="Chang Y.J."/>
            <person name="Land M."/>
            <person name="Hauser L."/>
            <person name="Chertkov O."/>
            <person name="Del Rio T.G."/>
            <person name="Nolan M."/>
            <person name="Copeland A."/>
            <person name="Tice H."/>
            <person name="Cheng J.F."/>
            <person name="Lucas S."/>
            <person name="Han C."/>
            <person name="Goodwin L."/>
            <person name="Pitluck S."/>
            <person name="Ivanova N."/>
            <person name="Ovchinikova G."/>
            <person name="Pati A."/>
            <person name="Chen A."/>
            <person name="Palaniappan K."/>
            <person name="Mavromatis K."/>
            <person name="Liolios K."/>
            <person name="Brettin T."/>
            <person name="Fiebig A."/>
            <person name="Rohde M."/>
            <person name="Abt B."/>
            <person name="Goker M."/>
            <person name="Detter J.C."/>
            <person name="Woyke T."/>
            <person name="Bristow J."/>
            <person name="Eisen J.A."/>
            <person name="Markowitz V."/>
            <person name="Hugenholtz P."/>
            <person name="Kyrpides N.C."/>
            <person name="Klenk H.P."/>
            <person name="Lapidus A."/>
        </authorList>
    </citation>
    <scope>NUCLEOTIDE SEQUENCE [LARGE SCALE GENOMIC DNA]</scope>
    <source>
        <strain evidence="3">DSM 44963</strain>
    </source>
</reference>
<name>D6TM05_KTERA</name>
<evidence type="ECO:0000313" key="3">
    <source>
        <dbReference type="Proteomes" id="UP000004508"/>
    </source>
</evidence>
<keyword evidence="3" id="KW-1185">Reference proteome</keyword>
<sequence>MRDTSQVGLISHTAVLNRLVQLGFEVLLPWADHLGYDLAYFLTEEHRNFGFFVHQESRLIRIQVKTARFSQDGTYLEFNTASTVSAKKGNRKNSYDGRAEYFAVYSSNLNKVYMFPVVGAPRNTCNLRFKEAGILRGNRHKTWHEPYSEEIAHLAYWAEDYEL</sequence>
<organism evidence="2 3">
    <name type="scientific">Ktedonobacter racemifer DSM 44963</name>
    <dbReference type="NCBI Taxonomy" id="485913"/>
    <lineage>
        <taxon>Bacteria</taxon>
        <taxon>Bacillati</taxon>
        <taxon>Chloroflexota</taxon>
        <taxon>Ktedonobacteria</taxon>
        <taxon>Ktedonobacterales</taxon>
        <taxon>Ktedonobacteraceae</taxon>
        <taxon>Ktedonobacter</taxon>
    </lineage>
</organism>
<evidence type="ECO:0000313" key="2">
    <source>
        <dbReference type="EMBL" id="EFH86805.1"/>
    </source>
</evidence>
<gene>
    <name evidence="2" type="ORF">Krac_8120</name>
</gene>
<dbReference type="InterPro" id="IPR021671">
    <property type="entry name" value="PD(D/E)XK_Endonuc"/>
</dbReference>
<dbReference type="InParanoid" id="D6TM05"/>
<dbReference type="InterPro" id="IPR011856">
    <property type="entry name" value="tRNA_endonuc-like_dom_sf"/>
</dbReference>
<proteinExistence type="predicted"/>
<dbReference type="EMBL" id="ADVG01000002">
    <property type="protein sequence ID" value="EFH86805.1"/>
    <property type="molecule type" value="Genomic_DNA"/>
</dbReference>
<dbReference type="Pfam" id="PF11645">
    <property type="entry name" value="PDDEXK_5"/>
    <property type="match status" value="1"/>
</dbReference>
<protein>
    <recommendedName>
        <fullName evidence="1">PD(D/E)XK endonuclease domain-containing protein</fullName>
    </recommendedName>
</protein>
<dbReference type="GO" id="GO:0003676">
    <property type="term" value="F:nucleic acid binding"/>
    <property type="evidence" value="ECO:0007669"/>
    <property type="project" value="InterPro"/>
</dbReference>
<feature type="domain" description="PD(D/E)XK endonuclease" evidence="1">
    <location>
        <begin position="3"/>
        <end position="134"/>
    </location>
</feature>